<reference evidence="1 2" key="1">
    <citation type="submission" date="2011-08" db="EMBL/GenBank/DDBJ databases">
        <title>The Genome Sequence of Clostridium hathewayi WAL-18680.</title>
        <authorList>
            <consortium name="The Broad Institute Genome Sequencing Platform"/>
            <person name="Earl A."/>
            <person name="Ward D."/>
            <person name="Feldgarden M."/>
            <person name="Gevers D."/>
            <person name="Finegold S.M."/>
            <person name="Summanen P.H."/>
            <person name="Molitoris D.R."/>
            <person name="Song M."/>
            <person name="Daigneault M."/>
            <person name="Allen-Vercoe E."/>
            <person name="Young S.K."/>
            <person name="Zeng Q."/>
            <person name="Gargeya S."/>
            <person name="Fitzgerald M."/>
            <person name="Haas B."/>
            <person name="Abouelleil A."/>
            <person name="Alvarado L."/>
            <person name="Arachchi H.M."/>
            <person name="Berlin A."/>
            <person name="Brown A."/>
            <person name="Chapman S.B."/>
            <person name="Chen Z."/>
            <person name="Dunbar C."/>
            <person name="Freedman E."/>
            <person name="Gearin G."/>
            <person name="Gellesch M."/>
            <person name="Goldberg J."/>
            <person name="Griggs A."/>
            <person name="Gujja S."/>
            <person name="Heiman D."/>
            <person name="Howarth C."/>
            <person name="Larson L."/>
            <person name="Lui A."/>
            <person name="MacDonald P.J.P."/>
            <person name="Montmayeur A."/>
            <person name="Murphy C."/>
            <person name="Neiman D."/>
            <person name="Pearson M."/>
            <person name="Priest M."/>
            <person name="Roberts A."/>
            <person name="Saif S."/>
            <person name="Shea T."/>
            <person name="Shenoy N."/>
            <person name="Sisk P."/>
            <person name="Stolte C."/>
            <person name="Sykes S."/>
            <person name="Wortman J."/>
            <person name="Nusbaum C."/>
            <person name="Birren B."/>
        </authorList>
    </citation>
    <scope>NUCLEOTIDE SEQUENCE [LARGE SCALE GENOMIC DNA]</scope>
    <source>
        <strain evidence="1 2">WAL-18680</strain>
    </source>
</reference>
<dbReference type="PATRIC" id="fig|742737.3.peg.2299"/>
<dbReference type="OrthoDB" id="5621785at2"/>
<dbReference type="RefSeq" id="WP_006780254.1">
    <property type="nucleotide sequence ID" value="NZ_CP040506.1"/>
</dbReference>
<dbReference type="Proteomes" id="UP000005384">
    <property type="component" value="Unassembled WGS sequence"/>
</dbReference>
<name>G5IFJ6_9FIRM</name>
<proteinExistence type="predicted"/>
<keyword evidence="2" id="KW-1185">Reference proteome</keyword>
<accession>G5IFJ6</accession>
<gene>
    <name evidence="1" type="ORF">HMPREF9473_02274</name>
</gene>
<comment type="caution">
    <text evidence="1">The sequence shown here is derived from an EMBL/GenBank/DDBJ whole genome shotgun (WGS) entry which is preliminary data.</text>
</comment>
<protein>
    <submittedName>
        <fullName evidence="1">Uncharacterized protein</fullName>
    </submittedName>
</protein>
<dbReference type="HOGENOM" id="CLU_064408_0_0_9"/>
<dbReference type="EMBL" id="ADLN01000046">
    <property type="protein sequence ID" value="EHI59779.1"/>
    <property type="molecule type" value="Genomic_DNA"/>
</dbReference>
<sequence length="318" mass="36860">MGQQAELKNQYLTVTVRLPEENPKTQRFDTAAVISQVVLNGRHTFCQPEQLLQHRVNTDGCGLCSEFLWNDLPKEVKAGEYFPKLGVGIFTQPEDNLRFDKWRKYEVSRFEKSWSVGKNEVLFEEIPRLCMGIAAHIFKRVSIYQNTLTVSTTIENLGSRKLELSEFQHNFVAIDDLPAGPGYCLELPFAGGLDDGTWEFHALDREGVPAEVIEPPIYIKGQNMYFHESMDQKTLHKITLNPNIRTLPEYSWRLKHEKSTASVEEIIHFLPEKFSLWSIEHVISTEVHCKISLEPGQRMNFVRTWRFEDEKTRLMEQA</sequence>
<dbReference type="AlphaFoldDB" id="G5IFJ6"/>
<evidence type="ECO:0000313" key="1">
    <source>
        <dbReference type="EMBL" id="EHI59779.1"/>
    </source>
</evidence>
<organism evidence="1 2">
    <name type="scientific">Hungatella hathewayi WAL-18680</name>
    <dbReference type="NCBI Taxonomy" id="742737"/>
    <lineage>
        <taxon>Bacteria</taxon>
        <taxon>Bacillati</taxon>
        <taxon>Bacillota</taxon>
        <taxon>Clostridia</taxon>
        <taxon>Lachnospirales</taxon>
        <taxon>Lachnospiraceae</taxon>
        <taxon>Hungatella</taxon>
    </lineage>
</organism>
<evidence type="ECO:0000313" key="2">
    <source>
        <dbReference type="Proteomes" id="UP000005384"/>
    </source>
</evidence>